<evidence type="ECO:0000313" key="1">
    <source>
        <dbReference type="EMBL" id="ARO14727.1"/>
    </source>
</evidence>
<evidence type="ECO:0000313" key="2">
    <source>
        <dbReference type="Proteomes" id="UP000242447"/>
    </source>
</evidence>
<dbReference type="AlphaFoldDB" id="A0A1W6P0C8"/>
<gene>
    <name evidence="1" type="ORF">BVG79_01381</name>
</gene>
<dbReference type="NCBIfam" id="TIGR01509">
    <property type="entry name" value="HAD-SF-IA-v3"/>
    <property type="match status" value="1"/>
</dbReference>
<name>A0A1W6P0C8_9RHOB</name>
<dbReference type="KEGG" id="kro:BVG79_01381"/>
<dbReference type="InterPro" id="IPR051806">
    <property type="entry name" value="HAD-like_SPP"/>
</dbReference>
<dbReference type="InterPro" id="IPR041492">
    <property type="entry name" value="HAD_2"/>
</dbReference>
<dbReference type="Gene3D" id="1.10.150.240">
    <property type="entry name" value="Putative phosphatase, domain 2"/>
    <property type="match status" value="1"/>
</dbReference>
<proteinExistence type="predicted"/>
<dbReference type="SFLD" id="SFLDS00003">
    <property type="entry name" value="Haloacid_Dehalogenase"/>
    <property type="match status" value="1"/>
</dbReference>
<keyword evidence="1" id="KW-0378">Hydrolase</keyword>
<accession>A0A1W6P0C8</accession>
<dbReference type="Proteomes" id="UP000242447">
    <property type="component" value="Chromosome"/>
</dbReference>
<protein>
    <submittedName>
        <fullName evidence="1">HAD-superfamily hydrolase</fullName>
    </submittedName>
</protein>
<dbReference type="GO" id="GO:0050308">
    <property type="term" value="F:sugar-phosphatase activity"/>
    <property type="evidence" value="ECO:0007669"/>
    <property type="project" value="TreeGrafter"/>
</dbReference>
<reference evidence="1 2" key="1">
    <citation type="submission" date="2017-02" db="EMBL/GenBank/DDBJ databases">
        <title>Ketogulonicigenium robustum SPU B003 Genome sequencing and assembly.</title>
        <authorList>
            <person name="Li Y."/>
            <person name="Liu L."/>
            <person name="Wang C."/>
            <person name="Zhang M."/>
            <person name="Zhang T."/>
            <person name="Zhang Y."/>
        </authorList>
    </citation>
    <scope>NUCLEOTIDE SEQUENCE [LARGE SCALE GENOMIC DNA]</scope>
    <source>
        <strain evidence="1 2">SPU_B003</strain>
    </source>
</reference>
<dbReference type="InterPro" id="IPR036412">
    <property type="entry name" value="HAD-like_sf"/>
</dbReference>
<dbReference type="PANTHER" id="PTHR43481:SF4">
    <property type="entry name" value="GLYCEROL-1-PHOSPHATE PHOSPHOHYDROLASE 1-RELATED"/>
    <property type="match status" value="1"/>
</dbReference>
<dbReference type="SUPFAM" id="SSF56784">
    <property type="entry name" value="HAD-like"/>
    <property type="match status" value="1"/>
</dbReference>
<dbReference type="InterPro" id="IPR023198">
    <property type="entry name" value="PGP-like_dom2"/>
</dbReference>
<dbReference type="STRING" id="92947.BVG79_01381"/>
<dbReference type="CDD" id="cd07505">
    <property type="entry name" value="HAD_BPGM-like"/>
    <property type="match status" value="1"/>
</dbReference>
<dbReference type="PANTHER" id="PTHR43481">
    <property type="entry name" value="FRUCTOSE-1-PHOSPHATE PHOSPHATASE"/>
    <property type="match status" value="1"/>
</dbReference>
<keyword evidence="2" id="KW-1185">Reference proteome</keyword>
<dbReference type="SFLD" id="SFLDG01129">
    <property type="entry name" value="C1.5:_HAD__Beta-PGM__Phosphata"/>
    <property type="match status" value="1"/>
</dbReference>
<dbReference type="InterPro" id="IPR023214">
    <property type="entry name" value="HAD_sf"/>
</dbReference>
<dbReference type="OrthoDB" id="9782449at2"/>
<dbReference type="InterPro" id="IPR006439">
    <property type="entry name" value="HAD-SF_hydro_IA"/>
</dbReference>
<dbReference type="EMBL" id="CP019937">
    <property type="protein sequence ID" value="ARO14727.1"/>
    <property type="molecule type" value="Genomic_DNA"/>
</dbReference>
<dbReference type="RefSeq" id="WP_085786225.1">
    <property type="nucleotide sequence ID" value="NZ_CP019937.1"/>
</dbReference>
<dbReference type="Pfam" id="PF13419">
    <property type="entry name" value="HAD_2"/>
    <property type="match status" value="1"/>
</dbReference>
<organism evidence="1 2">
    <name type="scientific">Ketogulonicigenium robustum</name>
    <dbReference type="NCBI Taxonomy" id="92947"/>
    <lineage>
        <taxon>Bacteria</taxon>
        <taxon>Pseudomonadati</taxon>
        <taxon>Pseudomonadota</taxon>
        <taxon>Alphaproteobacteria</taxon>
        <taxon>Rhodobacterales</taxon>
        <taxon>Roseobacteraceae</taxon>
        <taxon>Ketogulonicigenium</taxon>
    </lineage>
</organism>
<dbReference type="Gene3D" id="3.40.50.1000">
    <property type="entry name" value="HAD superfamily/HAD-like"/>
    <property type="match status" value="1"/>
</dbReference>
<sequence length="215" mass="22836">MNSFPWQGVAWDIDGTLLDSEPLHARSLTAVCEMFGVAVAADDAQFVGMHIIDVWNVLRPLFPAGTTEADFMVPLRAYYRNNASDLAIIPGARDVITALHDAGVRQVCVSNSTRDVVDINLATLGMNALLQGALSLDDVTRGKPAPDPYLQGAALLGLPVDAVLAVEDSPTGVRSAQAAGLAVAMYVPAGHPEPTDVTPDFIISRLDQIPLLIPR</sequence>